<evidence type="ECO:0000313" key="2">
    <source>
        <dbReference type="Proteomes" id="UP000887565"/>
    </source>
</evidence>
<name>A0A915I037_ROMCU</name>
<accession>A0A915I037</accession>
<dbReference type="WBParaSite" id="nRc.2.0.1.t07485-RA">
    <property type="protein sequence ID" value="nRc.2.0.1.t07485-RA"/>
    <property type="gene ID" value="nRc.2.0.1.g07485"/>
</dbReference>
<dbReference type="AlphaFoldDB" id="A0A915I037"/>
<feature type="region of interest" description="Disordered" evidence="1">
    <location>
        <begin position="96"/>
        <end position="144"/>
    </location>
</feature>
<sequence length="185" mass="20593">MSQEFYELRQIAPMKKEFQICCGKNVCTEEKTFLTTPPVLGAPSHVDILFFAFSYEHYPTTLPRRSASSCEINSPQYSAMNVFFSTASFKLSKRHLKNSNKRVDGARSSDDEEDATASLSDAKSAAPHDGHRSGSHSRTAKKQGHCLVSQWALHRQPGKRFGPSSQKRRDCTTIVAENAGIDAKH</sequence>
<organism evidence="2 3">
    <name type="scientific">Romanomermis culicivorax</name>
    <name type="common">Nematode worm</name>
    <dbReference type="NCBI Taxonomy" id="13658"/>
    <lineage>
        <taxon>Eukaryota</taxon>
        <taxon>Metazoa</taxon>
        <taxon>Ecdysozoa</taxon>
        <taxon>Nematoda</taxon>
        <taxon>Enoplea</taxon>
        <taxon>Dorylaimia</taxon>
        <taxon>Mermithida</taxon>
        <taxon>Mermithoidea</taxon>
        <taxon>Mermithidae</taxon>
        <taxon>Romanomermis</taxon>
    </lineage>
</organism>
<dbReference type="Proteomes" id="UP000887565">
    <property type="component" value="Unplaced"/>
</dbReference>
<evidence type="ECO:0000313" key="3">
    <source>
        <dbReference type="WBParaSite" id="nRc.2.0.1.t07485-RA"/>
    </source>
</evidence>
<evidence type="ECO:0000256" key="1">
    <source>
        <dbReference type="SAM" id="MobiDB-lite"/>
    </source>
</evidence>
<keyword evidence="2" id="KW-1185">Reference proteome</keyword>
<reference evidence="3" key="1">
    <citation type="submission" date="2022-11" db="UniProtKB">
        <authorList>
            <consortium name="WormBaseParasite"/>
        </authorList>
    </citation>
    <scope>IDENTIFICATION</scope>
</reference>
<feature type="compositionally biased region" description="Basic residues" evidence="1">
    <location>
        <begin position="133"/>
        <end position="144"/>
    </location>
</feature>
<proteinExistence type="predicted"/>
<feature type="region of interest" description="Disordered" evidence="1">
    <location>
        <begin position="152"/>
        <end position="171"/>
    </location>
</feature>
<protein>
    <submittedName>
        <fullName evidence="3">Uncharacterized protein</fullName>
    </submittedName>
</protein>